<dbReference type="GO" id="GO:0006412">
    <property type="term" value="P:translation"/>
    <property type="evidence" value="ECO:0007669"/>
    <property type="project" value="UniProtKB-UniRule"/>
</dbReference>
<feature type="binding site" evidence="5">
    <location>
        <position position="36"/>
    </location>
    <ligand>
        <name>Zn(2+)</name>
        <dbReference type="ChEBI" id="CHEBI:29105"/>
    </ligand>
</feature>
<dbReference type="GO" id="GO:0008270">
    <property type="term" value="F:zinc ion binding"/>
    <property type="evidence" value="ECO:0007669"/>
    <property type="project" value="UniProtKB-UniRule"/>
</dbReference>
<dbReference type="Pfam" id="PF01246">
    <property type="entry name" value="Ribosomal_L24e"/>
    <property type="match status" value="1"/>
</dbReference>
<keyword evidence="5" id="KW-0862">Zinc</keyword>
<comment type="similarity">
    <text evidence="1 5">Belongs to the eukaryotic ribosomal protein eL24 family.</text>
</comment>
<dbReference type="KEGG" id="fai:FAD_0591"/>
<dbReference type="PROSITE" id="PS01073">
    <property type="entry name" value="RIBOSOMAL_L24E"/>
    <property type="match status" value="1"/>
</dbReference>
<protein>
    <recommendedName>
        <fullName evidence="5">Large ribosomal subunit protein eL24</fullName>
    </recommendedName>
</protein>
<dbReference type="GO" id="GO:0003735">
    <property type="term" value="F:structural constituent of ribosome"/>
    <property type="evidence" value="ECO:0007669"/>
    <property type="project" value="InterPro"/>
</dbReference>
<dbReference type="InterPro" id="IPR038630">
    <property type="entry name" value="L24e/L24_sf"/>
</dbReference>
<keyword evidence="4 5" id="KW-0687">Ribonucleoprotein</keyword>
<dbReference type="SUPFAM" id="SSF57716">
    <property type="entry name" value="Glucocorticoid receptor-like (DNA-binding domain)"/>
    <property type="match status" value="1"/>
</dbReference>
<evidence type="ECO:0000259" key="6">
    <source>
        <dbReference type="SMART" id="SM00746"/>
    </source>
</evidence>
<evidence type="ECO:0000256" key="2">
    <source>
        <dbReference type="ARBA" id="ARBA00022771"/>
    </source>
</evidence>
<dbReference type="STRING" id="74969.FAD_0591"/>
<dbReference type="GO" id="GO:0005840">
    <property type="term" value="C:ribosome"/>
    <property type="evidence" value="ECO:0007669"/>
    <property type="project" value="UniProtKB-KW"/>
</dbReference>
<evidence type="ECO:0000313" key="10">
    <source>
        <dbReference type="Proteomes" id="UP000546917"/>
    </source>
</evidence>
<keyword evidence="9" id="KW-1185">Reference proteome</keyword>
<feature type="binding site" evidence="5">
    <location>
        <position position="32"/>
    </location>
    <ligand>
        <name>Zn(2+)</name>
        <dbReference type="ChEBI" id="CHEBI:29105"/>
    </ligand>
</feature>
<dbReference type="EMBL" id="CP015363">
    <property type="protein sequence ID" value="ARD84502.1"/>
    <property type="molecule type" value="Genomic_DNA"/>
</dbReference>
<feature type="binding site" evidence="5">
    <location>
        <position position="9"/>
    </location>
    <ligand>
        <name>Zn(2+)</name>
        <dbReference type="ChEBI" id="CHEBI:29105"/>
    </ligand>
</feature>
<gene>
    <name evidence="5" type="primary">rpl24e</name>
    <name evidence="7" type="ORF">FAD_0591</name>
    <name evidence="8" type="ORF">HLB00_04955</name>
</gene>
<evidence type="ECO:0000256" key="1">
    <source>
        <dbReference type="ARBA" id="ARBA00005647"/>
    </source>
</evidence>
<keyword evidence="5" id="KW-0699">rRNA-binding</keyword>
<name>A0A1V0N2X3_9ARCH</name>
<keyword evidence="5" id="KW-0694">RNA-binding</keyword>
<dbReference type="GO" id="GO:1990904">
    <property type="term" value="C:ribonucleoprotein complex"/>
    <property type="evidence" value="ECO:0007669"/>
    <property type="project" value="UniProtKB-KW"/>
</dbReference>
<evidence type="ECO:0000256" key="5">
    <source>
        <dbReference type="HAMAP-Rule" id="MF_00773"/>
    </source>
</evidence>
<comment type="subunit">
    <text evidence="5">Part of the 50S ribosomal subunit. Forms a cluster with proteins L3 and L14.</text>
</comment>
<comment type="function">
    <text evidence="5">Binds to the 23S rRNA.</text>
</comment>
<dbReference type="Gene3D" id="2.30.170.20">
    <property type="entry name" value="Ribosomal protein L24e"/>
    <property type="match status" value="1"/>
</dbReference>
<dbReference type="AlphaFoldDB" id="A0A1V0N2X3"/>
<accession>A0A1V0N2X3</accession>
<dbReference type="CDD" id="cd00472">
    <property type="entry name" value="Ribosomal_L24e_L24"/>
    <property type="match status" value="1"/>
</dbReference>
<dbReference type="GO" id="GO:0019843">
    <property type="term" value="F:rRNA binding"/>
    <property type="evidence" value="ECO:0007669"/>
    <property type="project" value="UniProtKB-UniRule"/>
</dbReference>
<dbReference type="InterPro" id="IPR023442">
    <property type="entry name" value="Ribosomal_eL24_CS"/>
</dbReference>
<evidence type="ECO:0000313" key="9">
    <source>
        <dbReference type="Proteomes" id="UP000192050"/>
    </source>
</evidence>
<feature type="domain" description="TRASH" evidence="6">
    <location>
        <begin position="6"/>
        <end position="44"/>
    </location>
</feature>
<evidence type="ECO:0000256" key="4">
    <source>
        <dbReference type="ARBA" id="ARBA00023274"/>
    </source>
</evidence>
<dbReference type="NCBIfam" id="NF034186">
    <property type="entry name" value="PRK14891.1-1"/>
    <property type="match status" value="1"/>
</dbReference>
<keyword evidence="2 5" id="KW-0863">Zinc-finger</keyword>
<reference evidence="7 9" key="1">
    <citation type="submission" date="2011-10" db="EMBL/GenBank/DDBJ databases">
        <title>Metabolic and evolutionary patterns in the extreme acidophile Ferroplasma acidiphilum.</title>
        <authorList>
            <person name="Golyshina O.V."/>
            <person name="Kozyavkin S.A."/>
            <person name="Tatusov R.L."/>
            <person name="Slesarev A.I."/>
            <person name="Golyshin P.N."/>
        </authorList>
    </citation>
    <scope>NUCLEOTIDE SEQUENCE [LARGE SCALE GENOMIC DNA]</scope>
    <source>
        <strain evidence="7">Berkeley</strain>
        <strain evidence="9">Y</strain>
    </source>
</reference>
<dbReference type="InterPro" id="IPR011017">
    <property type="entry name" value="TRASH_dom"/>
</dbReference>
<dbReference type="InterPro" id="IPR055345">
    <property type="entry name" value="Ribosomal_eL24-rel_arc"/>
</dbReference>
<keyword evidence="5" id="KW-0479">Metal-binding</keyword>
<comment type="cofactor">
    <cofactor evidence="5">
        <name>Zn(2+)</name>
        <dbReference type="ChEBI" id="CHEBI:29105"/>
    </cofactor>
    <text evidence="5">Binds 1 zinc ion per subunit.</text>
</comment>
<dbReference type="SMART" id="SM00746">
    <property type="entry name" value="TRASH"/>
    <property type="match status" value="1"/>
</dbReference>
<dbReference type="GeneID" id="32192147"/>
<dbReference type="InterPro" id="IPR000988">
    <property type="entry name" value="Ribosomal_eL24-rel_N"/>
</dbReference>
<proteinExistence type="inferred from homology"/>
<sequence>MENRKCIFCGHDIEPASGIIYIRKDGNIMNFCSKKCRVNMIDLKRAARNVKWTNEYHRIKEMRKA</sequence>
<evidence type="ECO:0000313" key="7">
    <source>
        <dbReference type="EMBL" id="ARD84502.1"/>
    </source>
</evidence>
<evidence type="ECO:0000256" key="3">
    <source>
        <dbReference type="ARBA" id="ARBA00022980"/>
    </source>
</evidence>
<keyword evidence="3 5" id="KW-0689">Ribosomal protein</keyword>
<evidence type="ECO:0000313" key="8">
    <source>
        <dbReference type="EMBL" id="NOL60185.1"/>
    </source>
</evidence>
<feature type="binding site" evidence="5">
    <location>
        <position position="6"/>
    </location>
    <ligand>
        <name>Zn(2+)</name>
        <dbReference type="ChEBI" id="CHEBI:29105"/>
    </ligand>
</feature>
<dbReference type="RefSeq" id="WP_019841727.1">
    <property type="nucleotide sequence ID" value="NZ_CP015363.1"/>
</dbReference>
<dbReference type="HAMAP" id="MF_00773">
    <property type="entry name" value="Ribosomal_eL24"/>
    <property type="match status" value="1"/>
</dbReference>
<feature type="zinc finger region" description="C4-type" evidence="5">
    <location>
        <begin position="6"/>
        <end position="36"/>
    </location>
</feature>
<dbReference type="OrthoDB" id="55506at2157"/>
<organism evidence="7 9">
    <name type="scientific">Ferroplasma acidiphilum</name>
    <dbReference type="NCBI Taxonomy" id="74969"/>
    <lineage>
        <taxon>Archaea</taxon>
        <taxon>Methanobacteriati</taxon>
        <taxon>Thermoplasmatota</taxon>
        <taxon>Thermoplasmata</taxon>
        <taxon>Thermoplasmatales</taxon>
        <taxon>Ferroplasmaceae</taxon>
        <taxon>Ferroplasma</taxon>
    </lineage>
</organism>
<dbReference type="Proteomes" id="UP000192050">
    <property type="component" value="Chromosome"/>
</dbReference>
<reference evidence="8 10" key="2">
    <citation type="submission" date="2020-05" db="EMBL/GenBank/DDBJ databases">
        <authorList>
            <person name="Zhang R."/>
        </authorList>
    </citation>
    <scope>NUCLEOTIDE SEQUENCE [LARGE SCALE GENOMIC DNA]</scope>
    <source>
        <strain evidence="8 10">DSM 28986</strain>
    </source>
</reference>
<dbReference type="EMBL" id="JABGBP010000168">
    <property type="protein sequence ID" value="NOL60185.1"/>
    <property type="molecule type" value="Genomic_DNA"/>
</dbReference>
<dbReference type="Proteomes" id="UP000546917">
    <property type="component" value="Unassembled WGS sequence"/>
</dbReference>